<accession>A0ABQ7X820</accession>
<evidence type="ECO:0000313" key="10">
    <source>
        <dbReference type="Proteomes" id="UP000824890"/>
    </source>
</evidence>
<keyword evidence="7" id="KW-1133">Transmembrane helix</keyword>
<dbReference type="InterPro" id="IPR003593">
    <property type="entry name" value="AAA+_ATPase"/>
</dbReference>
<keyword evidence="10" id="KW-1185">Reference proteome</keyword>
<dbReference type="SUPFAM" id="SSF52540">
    <property type="entry name" value="P-loop containing nucleoside triphosphate hydrolases"/>
    <property type="match status" value="1"/>
</dbReference>
<dbReference type="PANTHER" id="PTHR33078">
    <property type="entry name" value="PROTEIN YCF2-RELATED"/>
    <property type="match status" value="1"/>
</dbReference>
<keyword evidence="4" id="KW-0934">Plastid</keyword>
<sequence length="2057" mass="240367">IVREIKNSHYFLDSWTQINSVGSFIHIFFHQERFRKLLDPRIFSILLLRNSQGSTSNRYFTIKGVVLFVVAALLYRINNRNMVESKNLYLKGLLPIPMNSIGPRNDTSEESFGSSNINRLIVSLLYFTKGKKISESCFRDPKESTRVLPITKKCIMPESNWSSRWWRNWIGKKRDFCCKISNETVAGIDISFKEKDIKYLEFLFVYYMDDPIRKGHDWELFDRLSPNKRRNIINLNSGQLFEILVKDWICYLMFAFREKIPIEVEGFFKQQGAGSTIQSNDIEHVSHLFSRNKRAISLQNCAQFHMWQFHQDLFVSWGKNPHESDFLRKISRENWIWLDNVWLVNKDRFFSKVRNVSSNIQYDSTRSSFVQVTDSSQLNGSSDQFIDPFDSIKRSILWDPSFIQTEGREIESDRFPKYLSGYSSMPRLFTEREKRMNNHLLPEESEEFFWNSTRAIRSFFSDRWSELHLGSNPTERSTRDQKLLKKEQDVSFVPSRRSENKEIVNIFKIITYLQNTVSIHPISSDLGCDTVPKDELDMDKNESFYRRIRKNWVRISCGNFFEDPKPKRVVFASNNIMEAVNQYRLIRNLIQIQFQYSPYGYIRNVLNRFFLMKRPDRNFEYGIQRDLIGNDTLNHRTIMKDTINQHLSNLKKSQKKWFDPLIFLSRTERSINRDPNAYRYKWSNGSKNFQEHLKHFVSERKSRFQVVFDRLCINQYSIDWSEVIDKKDLSKSLRFFLSKLLRFLSKLLLFLSNSLPFFFVSFENIPIHRSEIHIYELKGPNDQPCNQLLESIGLQIVHFKKLKPFLLDDHNTSQKSKFLINGGTISPFLFNKIPKWMIDSFHTRKNRRKSFDNTDSYFSIVSHDQDNWLNPVKPFQRSSLISSFSKANRLRFLNNPHHFCFYCNKRFPFYVEKARLNNSDFTYGQFLTILFIHNKIFSSCGGKKKHAFLERDTISPSSIESQVSNIFISNDFPQSGDERYNLYKSFHFPIRSDPLVRRAIYSIADISGTPLIEGQRVNLERTYCQTLSDMNLSDSEEKSLHQYLNFNSNVGLIHTPCSEKYLQRKKRSLCLKKCVDKGQMDRTFQRDSAFSTLSKWNLFQTYMPWFFTSTGYKYLNLIFLDIFSDLLRILSSSQKFVSIFHDIMYGLDISWRILQKKLCLPQRNLISEISSKSLHNLLLSEEMIHRNNESSLISTHLRSPNVREVLYSILFLLLVAGYIVRTHLLFVSRAYSELQTEFEKIKSLMIPSYMIELRKLLDRYPTSEQNSFWLKNLFLVALEQLGDCLEEIRGSGGNMLWGGDPAYGVKSIRSKKTDLKINFIDIIDLISIIPNPINRITFSRNTRHLSHTSKDIYSLIRKRKNVSGDWIDDKIESWVANSDSIDDKEREFLVQFSTLRAEKRIDQILLSLTHSDHLSKNDSGYQMIEQPGTIYLRYLVDIHKKYLMNYEFNTSCLAERRIFLAHYQTITYSQTSCGANSFHFPSHGKPFSLRLALSPSRSILVIGSIGTGRSYLVKYLATNSYVPFITVCLNKFLDNKPKGFFLDDIDIDDSDDIDASNDIDRELDTELELLTMMNALTMDMMSEIDRFYITLQFELAKAMSPCIIWIPNIHDLDVNESNYLALGLLVNSLSRDCERCSTRNSLVIASTHIPQKVDPALIAPNKLNTCIKIRRLLIPQQRKHFFTLSYTRGFHLEKKMFHTNGFESITMGSSARDLVALTNEALSIRRVVAQNVLISNCPIDPISIYMKKKSCNEGDSYLYKWYFELGTSMKKFTILLYLLSCSAGSVAQDLWSLPGPDEKNRITSYGFIENDSDLFHGLLEVQGALVGSSRTEKDCSQFDNDRVTLLFRSEPRDPLYMMQDGSCSIVDQRFLYEKYESEFEEGEGEAFGLLEYGALGAFYLIVSKGLMNWDFPIWPVIRGKRIIYDEKYELQEMIRSSAERNHANKPIHLGPADPLFFLFKDQPFVSVFSHREFFADEEMSKGLLTSPTDPPTSIINAGLSRNTQEKHFELLIQRQRWLRTNSSLSNGFFRSNTLSESLSVLSNLSTKGTLVDRMTKT</sequence>
<evidence type="ECO:0000256" key="5">
    <source>
        <dbReference type="ARBA" id="ARBA00022741"/>
    </source>
</evidence>
<dbReference type="EMBL" id="JAGKQM010001259">
    <property type="protein sequence ID" value="KAH0852125.1"/>
    <property type="molecule type" value="Genomic_DNA"/>
</dbReference>
<protein>
    <recommendedName>
        <fullName evidence="8">AAA+ ATPase domain-containing protein</fullName>
    </recommendedName>
</protein>
<dbReference type="Proteomes" id="UP000824890">
    <property type="component" value="Unassembled WGS sequence"/>
</dbReference>
<dbReference type="CDD" id="cd19505">
    <property type="entry name" value="RecA-like_Ycf2"/>
    <property type="match status" value="1"/>
</dbReference>
<proteinExistence type="inferred from homology"/>
<dbReference type="HAMAP" id="MF_01330">
    <property type="entry name" value="Ycf2"/>
    <property type="match status" value="1"/>
</dbReference>
<dbReference type="Gene3D" id="3.40.50.300">
    <property type="entry name" value="P-loop containing nucleotide triphosphate hydrolases"/>
    <property type="match status" value="1"/>
</dbReference>
<gene>
    <name evidence="9" type="ORF">HID58_094195</name>
</gene>
<name>A0ABQ7X820_BRANA</name>
<evidence type="ECO:0000259" key="8">
    <source>
        <dbReference type="SMART" id="SM00382"/>
    </source>
</evidence>
<comment type="subcellular location">
    <subcellularLocation>
        <location evidence="2">Plastid</location>
    </subcellularLocation>
</comment>
<comment type="function">
    <text evidence="1">Probable ATPase of unknown function. Its presence in a non-photosynthetic plant (Epifagus virginiana) and experiments in tobacco indicate that it has an essential function which is probably not related to photosynthesis.</text>
</comment>
<keyword evidence="7" id="KW-0472">Membrane</keyword>
<dbReference type="InterPro" id="IPR008543">
    <property type="entry name" value="Uncharacterised_Ycf2"/>
</dbReference>
<evidence type="ECO:0000256" key="1">
    <source>
        <dbReference type="ARBA" id="ARBA00002329"/>
    </source>
</evidence>
<evidence type="ECO:0000256" key="4">
    <source>
        <dbReference type="ARBA" id="ARBA00022640"/>
    </source>
</evidence>
<evidence type="ECO:0000313" key="9">
    <source>
        <dbReference type="EMBL" id="KAH0852125.1"/>
    </source>
</evidence>
<keyword evidence="7" id="KW-0812">Transmembrane</keyword>
<evidence type="ECO:0000256" key="7">
    <source>
        <dbReference type="SAM" id="Phobius"/>
    </source>
</evidence>
<feature type="transmembrane region" description="Helical" evidence="7">
    <location>
        <begin position="59"/>
        <end position="77"/>
    </location>
</feature>
<evidence type="ECO:0000256" key="3">
    <source>
        <dbReference type="ARBA" id="ARBA00009361"/>
    </source>
</evidence>
<dbReference type="InterPro" id="IPR056777">
    <property type="entry name" value="Ycf2_N"/>
</dbReference>
<evidence type="ECO:0000256" key="6">
    <source>
        <dbReference type="ARBA" id="ARBA00022840"/>
    </source>
</evidence>
<dbReference type="Pfam" id="PF00004">
    <property type="entry name" value="AAA"/>
    <property type="match status" value="1"/>
</dbReference>
<dbReference type="SMART" id="SM00382">
    <property type="entry name" value="AAA"/>
    <property type="match status" value="1"/>
</dbReference>
<feature type="non-terminal residue" evidence="9">
    <location>
        <position position="2057"/>
    </location>
</feature>
<dbReference type="InterPro" id="IPR027417">
    <property type="entry name" value="P-loop_NTPase"/>
</dbReference>
<reference evidence="9 10" key="1">
    <citation type="submission" date="2021-05" db="EMBL/GenBank/DDBJ databases">
        <title>Genome Assembly of Synthetic Allotetraploid Brassica napus Reveals Homoeologous Exchanges between Subgenomes.</title>
        <authorList>
            <person name="Davis J.T."/>
        </authorList>
    </citation>
    <scope>NUCLEOTIDE SEQUENCE [LARGE SCALE GENOMIC DNA]</scope>
    <source>
        <strain evidence="10">cv. Da-Ae</strain>
        <tissue evidence="9">Seedling</tissue>
    </source>
</reference>
<organism evidence="9 10">
    <name type="scientific">Brassica napus</name>
    <name type="common">Rape</name>
    <dbReference type="NCBI Taxonomy" id="3708"/>
    <lineage>
        <taxon>Eukaryota</taxon>
        <taxon>Viridiplantae</taxon>
        <taxon>Streptophyta</taxon>
        <taxon>Embryophyta</taxon>
        <taxon>Tracheophyta</taxon>
        <taxon>Spermatophyta</taxon>
        <taxon>Magnoliopsida</taxon>
        <taxon>eudicotyledons</taxon>
        <taxon>Gunneridae</taxon>
        <taxon>Pentapetalae</taxon>
        <taxon>rosids</taxon>
        <taxon>malvids</taxon>
        <taxon>Brassicales</taxon>
        <taxon>Brassicaceae</taxon>
        <taxon>Brassiceae</taxon>
        <taxon>Brassica</taxon>
    </lineage>
</organism>
<comment type="similarity">
    <text evidence="3">Belongs to the Ycf2 family.</text>
</comment>
<comment type="caution">
    <text evidence="9">The sequence shown here is derived from an EMBL/GenBank/DDBJ whole genome shotgun (WGS) entry which is preliminary data.</text>
</comment>
<keyword evidence="5" id="KW-0547">Nucleotide-binding</keyword>
<dbReference type="PANTHER" id="PTHR33078:SF100">
    <property type="entry name" value="PROTEIN YCF2"/>
    <property type="match status" value="1"/>
</dbReference>
<evidence type="ECO:0000256" key="2">
    <source>
        <dbReference type="ARBA" id="ARBA00004474"/>
    </source>
</evidence>
<dbReference type="InterPro" id="IPR003959">
    <property type="entry name" value="ATPase_AAA_core"/>
</dbReference>
<dbReference type="Pfam" id="PF05695">
    <property type="entry name" value="Ycf2"/>
    <property type="match status" value="2"/>
</dbReference>
<feature type="non-terminal residue" evidence="9">
    <location>
        <position position="1"/>
    </location>
</feature>
<feature type="domain" description="AAA+ ATPase" evidence="8">
    <location>
        <begin position="1495"/>
        <end position="1673"/>
    </location>
</feature>
<keyword evidence="6" id="KW-0067">ATP-binding</keyword>